<gene>
    <name evidence="1" type="ORF">V6250_17210</name>
</gene>
<proteinExistence type="predicted"/>
<name>A0ACC6R8D9_9GAMM</name>
<accession>A0ACC6R8D9</accession>
<dbReference type="Proteomes" id="UP001374952">
    <property type="component" value="Unassembled WGS sequence"/>
</dbReference>
<sequence length="167" mass="19639">MEEIMYFYLPIYKETKEQFEARYEKAFTKRVSELEDQTSGDVSARMKFMMKDQLAKEMGRSWRENHAIGWIRIGKGKGGFTFIISKSNPEKPRSPKRYFDLIPPDQCYGNYHVISFESCTNSEAVLKKFESIFSEIVEDTPFKGCFVDYSQIKNLADYIDWKSLIEV</sequence>
<dbReference type="EMBL" id="JBAKAX010000024">
    <property type="protein sequence ID" value="MEL0605912.1"/>
    <property type="molecule type" value="Genomic_DNA"/>
</dbReference>
<keyword evidence="2" id="KW-1185">Reference proteome</keyword>
<organism evidence="1 2">
    <name type="scientific">Pseudoalteromonas undina</name>
    <dbReference type="NCBI Taxonomy" id="43660"/>
    <lineage>
        <taxon>Bacteria</taxon>
        <taxon>Pseudomonadati</taxon>
        <taxon>Pseudomonadota</taxon>
        <taxon>Gammaproteobacteria</taxon>
        <taxon>Alteromonadales</taxon>
        <taxon>Pseudoalteromonadaceae</taxon>
        <taxon>Pseudoalteromonas</taxon>
    </lineage>
</organism>
<reference evidence="1" key="1">
    <citation type="submission" date="2024-02" db="EMBL/GenBank/DDBJ databases">
        <title>Bacteria isolated from the canopy kelp, Nereocystis luetkeana.</title>
        <authorList>
            <person name="Pfister C.A."/>
            <person name="Younker I.T."/>
            <person name="Light S.H."/>
        </authorList>
    </citation>
    <scope>NUCLEOTIDE SEQUENCE</scope>
    <source>
        <strain evidence="1">TN.2.01</strain>
    </source>
</reference>
<comment type="caution">
    <text evidence="1">The sequence shown here is derived from an EMBL/GenBank/DDBJ whole genome shotgun (WGS) entry which is preliminary data.</text>
</comment>
<protein>
    <submittedName>
        <fullName evidence="1">Uncharacterized protein</fullName>
    </submittedName>
</protein>
<evidence type="ECO:0000313" key="2">
    <source>
        <dbReference type="Proteomes" id="UP001374952"/>
    </source>
</evidence>
<evidence type="ECO:0000313" key="1">
    <source>
        <dbReference type="EMBL" id="MEL0605912.1"/>
    </source>
</evidence>